<dbReference type="PROSITE" id="PS51459">
    <property type="entry name" value="FIDO"/>
    <property type="match status" value="1"/>
</dbReference>
<dbReference type="SMART" id="SM00421">
    <property type="entry name" value="HTH_LUXR"/>
    <property type="match status" value="1"/>
</dbReference>
<gene>
    <name evidence="5" type="ORF">GCM10010502_52330</name>
</gene>
<dbReference type="GO" id="GO:0006355">
    <property type="term" value="P:regulation of DNA-templated transcription"/>
    <property type="evidence" value="ECO:0007669"/>
    <property type="project" value="InterPro"/>
</dbReference>
<dbReference type="GeneID" id="97488230"/>
<dbReference type="GO" id="GO:0004016">
    <property type="term" value="F:adenylate cyclase activity"/>
    <property type="evidence" value="ECO:0007669"/>
    <property type="project" value="TreeGrafter"/>
</dbReference>
<name>A0A8H9HVT4_KITAU</name>
<dbReference type="SUPFAM" id="SSF52540">
    <property type="entry name" value="P-loop containing nucleoside triphosphate hydrolases"/>
    <property type="match status" value="1"/>
</dbReference>
<dbReference type="KEGG" id="kau:B6264_25825"/>
<dbReference type="PANTHER" id="PTHR16305:SF35">
    <property type="entry name" value="TRANSCRIPTIONAL ACTIVATOR DOMAIN"/>
    <property type="match status" value="1"/>
</dbReference>
<evidence type="ECO:0000256" key="2">
    <source>
        <dbReference type="ARBA" id="ARBA00022840"/>
    </source>
</evidence>
<evidence type="ECO:0000259" key="3">
    <source>
        <dbReference type="PROSITE" id="PS50043"/>
    </source>
</evidence>
<dbReference type="GO" id="GO:0003677">
    <property type="term" value="F:DNA binding"/>
    <property type="evidence" value="ECO:0007669"/>
    <property type="project" value="InterPro"/>
</dbReference>
<keyword evidence="2" id="KW-0067">ATP-binding</keyword>
<reference evidence="5" key="2">
    <citation type="submission" date="2020-09" db="EMBL/GenBank/DDBJ databases">
        <authorList>
            <person name="Sun Q."/>
            <person name="Ohkuma M."/>
        </authorList>
    </citation>
    <scope>NUCLEOTIDE SEQUENCE</scope>
    <source>
        <strain evidence="5">JCM 4434</strain>
    </source>
</reference>
<accession>A0A8H9HVT4</accession>
<proteinExistence type="predicted"/>
<dbReference type="Proteomes" id="UP000610124">
    <property type="component" value="Unassembled WGS sequence"/>
</dbReference>
<dbReference type="Pfam" id="PF13191">
    <property type="entry name" value="AAA_16"/>
    <property type="match status" value="1"/>
</dbReference>
<keyword evidence="1" id="KW-0547">Nucleotide-binding</keyword>
<dbReference type="GO" id="GO:0005524">
    <property type="term" value="F:ATP binding"/>
    <property type="evidence" value="ECO:0007669"/>
    <property type="project" value="UniProtKB-KW"/>
</dbReference>
<feature type="domain" description="HTH luxR-type" evidence="3">
    <location>
        <begin position="965"/>
        <end position="1030"/>
    </location>
</feature>
<reference evidence="5" key="1">
    <citation type="journal article" date="2014" name="Int. J. Syst. Evol. Microbiol.">
        <title>Complete genome sequence of Corynebacterium casei LMG S-19264T (=DSM 44701T), isolated from a smear-ripened cheese.</title>
        <authorList>
            <consortium name="US DOE Joint Genome Institute (JGI-PGF)"/>
            <person name="Walter F."/>
            <person name="Albersmeier A."/>
            <person name="Kalinowski J."/>
            <person name="Ruckert C."/>
        </authorList>
    </citation>
    <scope>NUCLEOTIDE SEQUENCE</scope>
    <source>
        <strain evidence="5">JCM 4434</strain>
    </source>
</reference>
<protein>
    <submittedName>
        <fullName evidence="5">LuxR family transcriptional regulator</fullName>
    </submittedName>
</protein>
<dbReference type="InterPro" id="IPR000792">
    <property type="entry name" value="Tscrpt_reg_LuxR_C"/>
</dbReference>
<comment type="caution">
    <text evidence="5">The sequence shown here is derived from an EMBL/GenBank/DDBJ whole genome shotgun (WGS) entry which is preliminary data.</text>
</comment>
<evidence type="ECO:0000259" key="4">
    <source>
        <dbReference type="PROSITE" id="PS51459"/>
    </source>
</evidence>
<evidence type="ECO:0000313" key="6">
    <source>
        <dbReference type="Proteomes" id="UP000610124"/>
    </source>
</evidence>
<dbReference type="RefSeq" id="WP_050366287.1">
    <property type="nucleotide sequence ID" value="NZ_BMUB01000014.1"/>
</dbReference>
<dbReference type="InterPro" id="IPR016032">
    <property type="entry name" value="Sig_transdc_resp-reg_C-effctor"/>
</dbReference>
<dbReference type="GO" id="GO:0005737">
    <property type="term" value="C:cytoplasm"/>
    <property type="evidence" value="ECO:0007669"/>
    <property type="project" value="TreeGrafter"/>
</dbReference>
<dbReference type="Pfam" id="PF00196">
    <property type="entry name" value="GerE"/>
    <property type="match status" value="1"/>
</dbReference>
<dbReference type="OrthoDB" id="7053960at2"/>
<dbReference type="CDD" id="cd06170">
    <property type="entry name" value="LuxR_C_like"/>
    <property type="match status" value="1"/>
</dbReference>
<dbReference type="Gene3D" id="1.10.10.10">
    <property type="entry name" value="Winged helix-like DNA-binding domain superfamily/Winged helix DNA-binding domain"/>
    <property type="match status" value="1"/>
</dbReference>
<dbReference type="PANTHER" id="PTHR16305">
    <property type="entry name" value="TESTICULAR SOLUBLE ADENYLYL CYCLASE"/>
    <property type="match status" value="1"/>
</dbReference>
<dbReference type="InterPro" id="IPR027417">
    <property type="entry name" value="P-loop_NTPase"/>
</dbReference>
<sequence length="1030" mass="108134">MTLSRAAASRGEPLTPTLFAGWQNLVLGVNEVHLPQGDAFAKGGRERYGLTPRTWQDFAACLRQSADPSVPLPARAARAYLHIAFIHPYPDSNARLALLVLAHALEAGTWAVVRAERKSQGQVAWHDSGVASATVSEYIPPAARAVLVDLLAGARAGRGGAAVVRGEAGIGKTTLLRHVTDGLSGVRLLWVNGAEFEADFAYAAVHQLTRPLHERIGGLPAAQRNALAVALGLGEGGTPSRFAVGLALLGLLSDAAREQSVVCVVDDAQWLDRASAQALAFVARRVANESVAFVFGVRDAHVIAELEGLPVLTLPRLSDQVARRLLASSLLGPVDDQVRERILAEARGNPLALLELPRRLGPAVLAGGFGLPTPVSPASRIEQSYQQQVSRLSEDARVLLLVAAAEPLGDPGLLWRAADLLGVGPQAGPEAEASELIELGGQSRFRHPLVRSAVYTAASPAERRRVHGALAQVTDPLTAPDRRSWHRAQSLSRPDEEVAADLLRCAERARRRGGAAAEAAFLEQATGLTAEPRLRAERSLAAARAAMEAGSFESALTLVEAAEGGPIDATGRVQAELLRGRAAFFGDGAADAVGHLVAAADLDPGRARTHLLDALQAGLVVGRSSPAARDALAAARRAPAPAGERSTADELLDALVGYLDGDLAVVPVLLGMLSDVADPLWAGRLSLAALLAVELWDVALEDRLAGRAVDSARAGGTLMVLPVGLWMQAMAAAQRGDLLDAAALNSEADGIAEVTGVPPHWYGRLFAAAVRGVDAEARPLFDRVLAESHARRKGMLTATVHAAAALHANGVADHRAALASARLAVADGDLGTSSLALPELVEAAVRCGEQDTAQEAFARLSRHASAAGTDWALGVRAALAALLSDDPAELHAEAVARLDAAGLRVWRGRALLHQGAWLRRDGRRGQAREALRTAHELFTAVGAEGFAERARVELAAAGEQARPAGLGAVELLTGQELNIARLVATGATSREVADRLFLSPRTIDAHLRSVFRKLDVTSRRQLADVLGRDA</sequence>
<dbReference type="EMBL" id="BMUB01000014">
    <property type="protein sequence ID" value="GGU92406.1"/>
    <property type="molecule type" value="Genomic_DNA"/>
</dbReference>
<feature type="domain" description="Fido" evidence="4">
    <location>
        <begin position="24"/>
        <end position="153"/>
    </location>
</feature>
<dbReference type="PROSITE" id="PS50043">
    <property type="entry name" value="HTH_LUXR_2"/>
    <property type="match status" value="1"/>
</dbReference>
<dbReference type="PRINTS" id="PR00038">
    <property type="entry name" value="HTHLUXR"/>
</dbReference>
<dbReference type="InterPro" id="IPR041664">
    <property type="entry name" value="AAA_16"/>
</dbReference>
<dbReference type="PROSITE" id="PS00622">
    <property type="entry name" value="HTH_LUXR_1"/>
    <property type="match status" value="1"/>
</dbReference>
<organism evidence="5 6">
    <name type="scientific">Kitasatospora aureofaciens</name>
    <name type="common">Streptomyces aureofaciens</name>
    <dbReference type="NCBI Taxonomy" id="1894"/>
    <lineage>
        <taxon>Bacteria</taxon>
        <taxon>Bacillati</taxon>
        <taxon>Actinomycetota</taxon>
        <taxon>Actinomycetes</taxon>
        <taxon>Kitasatosporales</taxon>
        <taxon>Streptomycetaceae</taxon>
        <taxon>Kitasatospora</taxon>
    </lineage>
</organism>
<dbReference type="InterPro" id="IPR003812">
    <property type="entry name" value="Fido"/>
</dbReference>
<dbReference type="SUPFAM" id="SSF46894">
    <property type="entry name" value="C-terminal effector domain of the bipartite response regulators"/>
    <property type="match status" value="1"/>
</dbReference>
<evidence type="ECO:0000313" key="5">
    <source>
        <dbReference type="EMBL" id="GGU92406.1"/>
    </source>
</evidence>
<evidence type="ECO:0000256" key="1">
    <source>
        <dbReference type="ARBA" id="ARBA00022741"/>
    </source>
</evidence>
<dbReference type="AlphaFoldDB" id="A0A8H9HVT4"/>
<dbReference type="InterPro" id="IPR036388">
    <property type="entry name" value="WH-like_DNA-bd_sf"/>
</dbReference>